<comment type="similarity">
    <text evidence="1">Belongs to the MT-A70-like family.</text>
</comment>
<dbReference type="GO" id="GO:0003676">
    <property type="term" value="F:nucleic acid binding"/>
    <property type="evidence" value="ECO:0007669"/>
    <property type="project" value="InterPro"/>
</dbReference>
<dbReference type="PROSITE" id="PS00092">
    <property type="entry name" value="N6_MTASE"/>
    <property type="match status" value="1"/>
</dbReference>
<dbReference type="VEuPathDB" id="FungiDB:P170DRAFT_356018"/>
<dbReference type="EMBL" id="MSFO01000003">
    <property type="protein sequence ID" value="PLB50426.1"/>
    <property type="molecule type" value="Genomic_DNA"/>
</dbReference>
<dbReference type="Proteomes" id="UP000234275">
    <property type="component" value="Unassembled WGS sequence"/>
</dbReference>
<proteinExistence type="inferred from homology"/>
<dbReference type="GO" id="GO:0005634">
    <property type="term" value="C:nucleus"/>
    <property type="evidence" value="ECO:0007669"/>
    <property type="project" value="TreeGrafter"/>
</dbReference>
<gene>
    <name evidence="3" type="ORF">P170DRAFT_356018</name>
</gene>
<dbReference type="GO" id="GO:0008168">
    <property type="term" value="F:methyltransferase activity"/>
    <property type="evidence" value="ECO:0007669"/>
    <property type="project" value="InterPro"/>
</dbReference>
<dbReference type="PROSITE" id="PS51143">
    <property type="entry name" value="MT_A70"/>
    <property type="match status" value="1"/>
</dbReference>
<dbReference type="SUPFAM" id="SSF53335">
    <property type="entry name" value="S-adenosyl-L-methionine-dependent methyltransferases"/>
    <property type="match status" value="1"/>
</dbReference>
<reference evidence="3 4" key="1">
    <citation type="submission" date="2016-12" db="EMBL/GenBank/DDBJ databases">
        <title>The genomes of Aspergillus section Nigri reveals drivers in fungal speciation.</title>
        <authorList>
            <consortium name="DOE Joint Genome Institute"/>
            <person name="Vesth T.C."/>
            <person name="Nybo J."/>
            <person name="Theobald S."/>
            <person name="Brandl J."/>
            <person name="Frisvad J.C."/>
            <person name="Nielsen K.F."/>
            <person name="Lyhne E.K."/>
            <person name="Kogle M.E."/>
            <person name="Kuo A."/>
            <person name="Riley R."/>
            <person name="Clum A."/>
            <person name="Nolan M."/>
            <person name="Lipzen A."/>
            <person name="Salamov A."/>
            <person name="Henrissat B."/>
            <person name="Wiebenga A."/>
            <person name="De Vries R.P."/>
            <person name="Grigoriev I.V."/>
            <person name="Mortensen U.H."/>
            <person name="Andersen M.R."/>
            <person name="Baker S.E."/>
        </authorList>
    </citation>
    <scope>NUCLEOTIDE SEQUENCE [LARGE SCALE GENOMIC DNA]</scope>
    <source>
        <strain evidence="3 4">IBT 23096</strain>
    </source>
</reference>
<dbReference type="InterPro" id="IPR007757">
    <property type="entry name" value="MT-A70-like"/>
</dbReference>
<keyword evidence="4" id="KW-1185">Reference proteome</keyword>
<comment type="caution">
    <text evidence="3">The sequence shown here is derived from an EMBL/GenBank/DDBJ whole genome shotgun (WGS) entry which is preliminary data.</text>
</comment>
<evidence type="ECO:0000256" key="1">
    <source>
        <dbReference type="PROSITE-ProRule" id="PRU00489"/>
    </source>
</evidence>
<sequence>MDVMPRSAIIYHNPEETAFLIDIPTSISLAQELFPNQRSSLPDSQKRPEPRRKKQIFSSVPLAEPFPSSTEPKSDAARARVLERIPRSERVFHAEIIEPLVRDGLEVIQRGVLEAGFDWCSSRQILDDVPSAETHLGKRRRAASRDIDNCPVDRPHEFDVDGLDSDSQPPLILSSSGTNAFASVDEIRDVVVKNTSSDAADLSVRCLGDEGTSTAAAEIDSQRQEYDHDHMFTMPPLSAFVLCRLPIAQSAHPRPTDPIPGIPRDRKFNLILFDPPWNNRSVRRGRHYHTQHYSEGDDLTYYLRSVLQAHLYDPFAGNDRKAENSPAVTRSIAAIWITNASKARKTAYDALRGAGLSICEEWAWIKTTTSGEPVTRVDSLWRKPYEILVIGKKIGPDDTRSQRRDPVRRVIAAVPDVHSRKPNLKEVFERMFFGDCTGHSHAALEVFARNLTAGWWACGDEVLKFNAREWWTEESTS</sequence>
<evidence type="ECO:0000313" key="3">
    <source>
        <dbReference type="EMBL" id="PLB50426.1"/>
    </source>
</evidence>
<dbReference type="OrthoDB" id="61116at2759"/>
<dbReference type="InterPro" id="IPR029063">
    <property type="entry name" value="SAM-dependent_MTases_sf"/>
</dbReference>
<protein>
    <submittedName>
        <fullName evidence="3">MT-A70 family</fullName>
    </submittedName>
</protein>
<dbReference type="PANTHER" id="PTHR12829:SF4">
    <property type="entry name" value="N(6)-ADENINE-SPECIFIC METHYLTRANSFERASE METTL4"/>
    <property type="match status" value="1"/>
</dbReference>
<dbReference type="Pfam" id="PF05063">
    <property type="entry name" value="MT-A70"/>
    <property type="match status" value="1"/>
</dbReference>
<evidence type="ECO:0000313" key="4">
    <source>
        <dbReference type="Proteomes" id="UP000234275"/>
    </source>
</evidence>
<dbReference type="GO" id="GO:0032259">
    <property type="term" value="P:methylation"/>
    <property type="evidence" value="ECO:0007669"/>
    <property type="project" value="InterPro"/>
</dbReference>
<dbReference type="PANTHER" id="PTHR12829">
    <property type="entry name" value="N6-ADENOSINE-METHYLTRANSFERASE"/>
    <property type="match status" value="1"/>
</dbReference>
<dbReference type="STRING" id="1392250.A0A2I2GC30"/>
<dbReference type="AlphaFoldDB" id="A0A2I2GC30"/>
<feature type="region of interest" description="Disordered" evidence="2">
    <location>
        <begin position="35"/>
        <end position="75"/>
    </location>
</feature>
<evidence type="ECO:0000256" key="2">
    <source>
        <dbReference type="SAM" id="MobiDB-lite"/>
    </source>
</evidence>
<organism evidence="3 4">
    <name type="scientific">Aspergillus steynii IBT 23096</name>
    <dbReference type="NCBI Taxonomy" id="1392250"/>
    <lineage>
        <taxon>Eukaryota</taxon>
        <taxon>Fungi</taxon>
        <taxon>Dikarya</taxon>
        <taxon>Ascomycota</taxon>
        <taxon>Pezizomycotina</taxon>
        <taxon>Eurotiomycetes</taxon>
        <taxon>Eurotiomycetidae</taxon>
        <taxon>Eurotiales</taxon>
        <taxon>Aspergillaceae</taxon>
        <taxon>Aspergillus</taxon>
        <taxon>Aspergillus subgen. Circumdati</taxon>
    </lineage>
</organism>
<name>A0A2I2GC30_9EURO</name>
<dbReference type="RefSeq" id="XP_024705728.1">
    <property type="nucleotide sequence ID" value="XM_024844122.1"/>
</dbReference>
<dbReference type="InterPro" id="IPR002052">
    <property type="entry name" value="DNA_methylase_N6_adenine_CS"/>
</dbReference>
<dbReference type="GeneID" id="36551822"/>
<accession>A0A2I2GC30</accession>